<organism evidence="4 5">
    <name type="scientific">Shewanella surugensis</name>
    <dbReference type="NCBI Taxonomy" id="212020"/>
    <lineage>
        <taxon>Bacteria</taxon>
        <taxon>Pseudomonadati</taxon>
        <taxon>Pseudomonadota</taxon>
        <taxon>Gammaproteobacteria</taxon>
        <taxon>Alteromonadales</taxon>
        <taxon>Shewanellaceae</taxon>
        <taxon>Shewanella</taxon>
    </lineage>
</organism>
<feature type="signal peptide" evidence="2">
    <location>
        <begin position="1"/>
        <end position="25"/>
    </location>
</feature>
<sequence>MKNIKLMLLISSYFLASLFSTLAIADHHKKKSGRMPGQAVYAQLSVGANFQSNQDVYYNGDVTVREIGGGLQMTYDPGLNFGGALGYQAHEWRVAFSIDHYNNDMKTAQTGTSSLDSTKSSATTYLGNLYYDWKIKQLPIKPFIGVGLGLIGVNMDISNYVSQDDYVMAYQLTMGFSYDINHKLKLSFEYKHLNSTELSYEIQGGSGYEDFMYYQINSFGVNMSYRF</sequence>
<feature type="domain" description="Outer membrane protein beta-barrel" evidence="3">
    <location>
        <begin position="51"/>
        <end position="227"/>
    </location>
</feature>
<accession>A0ABT0L9G0</accession>
<evidence type="ECO:0000313" key="5">
    <source>
        <dbReference type="Proteomes" id="UP001203423"/>
    </source>
</evidence>
<evidence type="ECO:0000256" key="2">
    <source>
        <dbReference type="SAM" id="SignalP"/>
    </source>
</evidence>
<evidence type="ECO:0000259" key="3">
    <source>
        <dbReference type="Pfam" id="PF13505"/>
    </source>
</evidence>
<feature type="chain" id="PRO_5045877662" evidence="2">
    <location>
        <begin position="26"/>
        <end position="227"/>
    </location>
</feature>
<dbReference type="RefSeq" id="WP_248939633.1">
    <property type="nucleotide sequence ID" value="NZ_JAKIKS010000022.1"/>
</dbReference>
<name>A0ABT0L9G0_9GAMM</name>
<reference evidence="4 5" key="1">
    <citation type="submission" date="2022-01" db="EMBL/GenBank/DDBJ databases">
        <title>Whole genome-based taxonomy of the Shewanellaceae.</title>
        <authorList>
            <person name="Martin-Rodriguez A.J."/>
        </authorList>
    </citation>
    <scope>NUCLEOTIDE SEQUENCE [LARGE SCALE GENOMIC DNA]</scope>
    <source>
        <strain evidence="4 5">DSM 17177</strain>
    </source>
</reference>
<dbReference type="EMBL" id="JAKIKS010000022">
    <property type="protein sequence ID" value="MCL1124351.1"/>
    <property type="molecule type" value="Genomic_DNA"/>
</dbReference>
<dbReference type="Proteomes" id="UP001203423">
    <property type="component" value="Unassembled WGS sequence"/>
</dbReference>
<gene>
    <name evidence="4" type="ORF">L2764_07670</name>
</gene>
<evidence type="ECO:0000256" key="1">
    <source>
        <dbReference type="ARBA" id="ARBA00022729"/>
    </source>
</evidence>
<dbReference type="Pfam" id="PF13505">
    <property type="entry name" value="OMP_b-brl"/>
    <property type="match status" value="1"/>
</dbReference>
<comment type="caution">
    <text evidence="4">The sequence shown here is derived from an EMBL/GenBank/DDBJ whole genome shotgun (WGS) entry which is preliminary data.</text>
</comment>
<dbReference type="Gene3D" id="2.40.160.20">
    <property type="match status" value="1"/>
</dbReference>
<dbReference type="InterPro" id="IPR027385">
    <property type="entry name" value="Beta-barrel_OMP"/>
</dbReference>
<proteinExistence type="predicted"/>
<keyword evidence="5" id="KW-1185">Reference proteome</keyword>
<dbReference type="InterPro" id="IPR011250">
    <property type="entry name" value="OMP/PagP_B-barrel"/>
</dbReference>
<dbReference type="SUPFAM" id="SSF56925">
    <property type="entry name" value="OMPA-like"/>
    <property type="match status" value="1"/>
</dbReference>
<keyword evidence="1 2" id="KW-0732">Signal</keyword>
<evidence type="ECO:0000313" key="4">
    <source>
        <dbReference type="EMBL" id="MCL1124351.1"/>
    </source>
</evidence>
<protein>
    <submittedName>
        <fullName evidence="4">Outer membrane beta-barrel protein</fullName>
    </submittedName>
</protein>